<dbReference type="Proteomes" id="UP001305647">
    <property type="component" value="Unassembled WGS sequence"/>
</dbReference>
<proteinExistence type="predicted"/>
<organism evidence="1 2">
    <name type="scientific">Parathielavia hyrcaniae</name>
    <dbReference type="NCBI Taxonomy" id="113614"/>
    <lineage>
        <taxon>Eukaryota</taxon>
        <taxon>Fungi</taxon>
        <taxon>Dikarya</taxon>
        <taxon>Ascomycota</taxon>
        <taxon>Pezizomycotina</taxon>
        <taxon>Sordariomycetes</taxon>
        <taxon>Sordariomycetidae</taxon>
        <taxon>Sordariales</taxon>
        <taxon>Chaetomiaceae</taxon>
        <taxon>Parathielavia</taxon>
    </lineage>
</organism>
<dbReference type="AlphaFoldDB" id="A0AAN6Q0V8"/>
<evidence type="ECO:0000313" key="2">
    <source>
        <dbReference type="Proteomes" id="UP001305647"/>
    </source>
</evidence>
<gene>
    <name evidence="1" type="ORF">N658DRAFT_64034</name>
</gene>
<comment type="caution">
    <text evidence="1">The sequence shown here is derived from an EMBL/GenBank/DDBJ whole genome shotgun (WGS) entry which is preliminary data.</text>
</comment>
<name>A0AAN6Q0V8_9PEZI</name>
<protein>
    <submittedName>
        <fullName evidence="1">Uncharacterized protein</fullName>
    </submittedName>
</protein>
<reference evidence="1" key="1">
    <citation type="journal article" date="2023" name="Mol. Phylogenet. Evol.">
        <title>Genome-scale phylogeny and comparative genomics of the fungal order Sordariales.</title>
        <authorList>
            <person name="Hensen N."/>
            <person name="Bonometti L."/>
            <person name="Westerberg I."/>
            <person name="Brannstrom I.O."/>
            <person name="Guillou S."/>
            <person name="Cros-Aarteil S."/>
            <person name="Calhoun S."/>
            <person name="Haridas S."/>
            <person name="Kuo A."/>
            <person name="Mondo S."/>
            <person name="Pangilinan J."/>
            <person name="Riley R."/>
            <person name="LaButti K."/>
            <person name="Andreopoulos B."/>
            <person name="Lipzen A."/>
            <person name="Chen C."/>
            <person name="Yan M."/>
            <person name="Daum C."/>
            <person name="Ng V."/>
            <person name="Clum A."/>
            <person name="Steindorff A."/>
            <person name="Ohm R.A."/>
            <person name="Martin F."/>
            <person name="Silar P."/>
            <person name="Natvig D.O."/>
            <person name="Lalanne C."/>
            <person name="Gautier V."/>
            <person name="Ament-Velasquez S.L."/>
            <person name="Kruys A."/>
            <person name="Hutchinson M.I."/>
            <person name="Powell A.J."/>
            <person name="Barry K."/>
            <person name="Miller A.N."/>
            <person name="Grigoriev I.V."/>
            <person name="Debuchy R."/>
            <person name="Gladieux P."/>
            <person name="Hiltunen Thoren M."/>
            <person name="Johannesson H."/>
        </authorList>
    </citation>
    <scope>NUCLEOTIDE SEQUENCE</scope>
    <source>
        <strain evidence="1">CBS 757.83</strain>
    </source>
</reference>
<sequence>MEIEAINKRRVESVNLLILVVISLTTAELLAKTGFGDIELVAHDVAWCAARCGVGYFLQVPARICRGPAAGEKLVVLTDNLTGRKAFGIARHRIRIVITAGETNLSSTYTVRWLEVGCKSCFPPLLCH</sequence>
<accession>A0AAN6Q0V8</accession>
<reference evidence="1" key="2">
    <citation type="submission" date="2023-05" db="EMBL/GenBank/DDBJ databases">
        <authorList>
            <consortium name="Lawrence Berkeley National Laboratory"/>
            <person name="Steindorff A."/>
            <person name="Hensen N."/>
            <person name="Bonometti L."/>
            <person name="Westerberg I."/>
            <person name="Brannstrom I.O."/>
            <person name="Guillou S."/>
            <person name="Cros-Aarteil S."/>
            <person name="Calhoun S."/>
            <person name="Haridas S."/>
            <person name="Kuo A."/>
            <person name="Mondo S."/>
            <person name="Pangilinan J."/>
            <person name="Riley R."/>
            <person name="Labutti K."/>
            <person name="Andreopoulos B."/>
            <person name="Lipzen A."/>
            <person name="Chen C."/>
            <person name="Yanf M."/>
            <person name="Daum C."/>
            <person name="Ng V."/>
            <person name="Clum A."/>
            <person name="Ohm R."/>
            <person name="Martin F."/>
            <person name="Silar P."/>
            <person name="Natvig D."/>
            <person name="Lalanne C."/>
            <person name="Gautier V."/>
            <person name="Ament-Velasquez S.L."/>
            <person name="Kruys A."/>
            <person name="Hutchinson M.I."/>
            <person name="Powell A.J."/>
            <person name="Barry K."/>
            <person name="Miller A.N."/>
            <person name="Grigoriev I.V."/>
            <person name="Debuchy R."/>
            <person name="Gladieux P."/>
            <person name="Thoren M.H."/>
            <person name="Johannesson H."/>
        </authorList>
    </citation>
    <scope>NUCLEOTIDE SEQUENCE</scope>
    <source>
        <strain evidence="1">CBS 757.83</strain>
    </source>
</reference>
<keyword evidence="2" id="KW-1185">Reference proteome</keyword>
<evidence type="ECO:0000313" key="1">
    <source>
        <dbReference type="EMBL" id="KAK4101537.1"/>
    </source>
</evidence>
<dbReference type="EMBL" id="MU863635">
    <property type="protein sequence ID" value="KAK4101537.1"/>
    <property type="molecule type" value="Genomic_DNA"/>
</dbReference>